<proteinExistence type="predicted"/>
<comment type="caution">
    <text evidence="1">The sequence shown here is derived from an EMBL/GenBank/DDBJ whole genome shotgun (WGS) entry which is preliminary data.</text>
</comment>
<dbReference type="AlphaFoldDB" id="A0A940DF16"/>
<dbReference type="Proteomes" id="UP000727857">
    <property type="component" value="Unassembled WGS sequence"/>
</dbReference>
<sequence length="209" mass="23246">MAVTGIILPSSRGAEREFVTKLARKEGIAVDENIHKAYAVLKLTSDLEEHNRLTSFFVAETLTMFYKFRALESVIKGYESDGYESAAYLGALLSVELEEERKRIYAATEGLECIAPESLLDLRLEELKEGWAGLNELGRMLLQQCSEGEEVYSLVPYFITGEPLSPRLTVSGGERLRLTGGGTEKTVPALTGNEERDLVTALMRERPTH</sequence>
<reference evidence="1" key="2">
    <citation type="journal article" date="2021" name="PeerJ">
        <title>Extensive microbial diversity within the chicken gut microbiome revealed by metagenomics and culture.</title>
        <authorList>
            <person name="Gilroy R."/>
            <person name="Ravi A."/>
            <person name="Getino M."/>
            <person name="Pursley I."/>
            <person name="Horton D.L."/>
            <person name="Alikhan N.F."/>
            <person name="Baker D."/>
            <person name="Gharbi K."/>
            <person name="Hall N."/>
            <person name="Watson M."/>
            <person name="Adriaenssens E.M."/>
            <person name="Foster-Nyarko E."/>
            <person name="Jarju S."/>
            <person name="Secka A."/>
            <person name="Antonio M."/>
            <person name="Oren A."/>
            <person name="Chaudhuri R.R."/>
            <person name="La Ragione R."/>
            <person name="Hildebrand F."/>
            <person name="Pallen M.J."/>
        </authorList>
    </citation>
    <scope>NUCLEOTIDE SEQUENCE</scope>
    <source>
        <strain evidence="1">517</strain>
    </source>
</reference>
<dbReference type="EMBL" id="JADINF010000004">
    <property type="protein sequence ID" value="MBO8423436.1"/>
    <property type="molecule type" value="Genomic_DNA"/>
</dbReference>
<evidence type="ECO:0000313" key="1">
    <source>
        <dbReference type="EMBL" id="MBO8423436.1"/>
    </source>
</evidence>
<organism evidence="1 2">
    <name type="scientific">Candidatus Stercoripulliclostridium pullicola</name>
    <dbReference type="NCBI Taxonomy" id="2840953"/>
    <lineage>
        <taxon>Bacteria</taxon>
        <taxon>Bacillati</taxon>
        <taxon>Bacillota</taxon>
        <taxon>Clostridia</taxon>
        <taxon>Eubacteriales</taxon>
        <taxon>Candidatus Stercoripulliclostridium</taxon>
    </lineage>
</organism>
<reference evidence="1" key="1">
    <citation type="submission" date="2020-10" db="EMBL/GenBank/DDBJ databases">
        <authorList>
            <person name="Gilroy R."/>
        </authorList>
    </citation>
    <scope>NUCLEOTIDE SEQUENCE</scope>
    <source>
        <strain evidence="1">517</strain>
    </source>
</reference>
<feature type="non-terminal residue" evidence="1">
    <location>
        <position position="209"/>
    </location>
</feature>
<evidence type="ECO:0000313" key="2">
    <source>
        <dbReference type="Proteomes" id="UP000727857"/>
    </source>
</evidence>
<protein>
    <submittedName>
        <fullName evidence="1">Uncharacterized protein</fullName>
    </submittedName>
</protein>
<accession>A0A940DF16</accession>
<gene>
    <name evidence="1" type="ORF">IAB16_00220</name>
</gene>
<name>A0A940DF16_9FIRM</name>